<dbReference type="SUPFAM" id="SSF159894">
    <property type="entry name" value="YgaC/TfoX-N like"/>
    <property type="match status" value="1"/>
</dbReference>
<evidence type="ECO:0000313" key="2">
    <source>
        <dbReference type="Proteomes" id="UP000509246"/>
    </source>
</evidence>
<dbReference type="GeneID" id="56585885"/>
<dbReference type="Proteomes" id="UP000509246">
    <property type="component" value="Chromosome"/>
</dbReference>
<organism evidence="1 2">
    <name type="scientific">Campylobacter armoricus</name>
    <dbReference type="NCBI Taxonomy" id="2505970"/>
    <lineage>
        <taxon>Bacteria</taxon>
        <taxon>Pseudomonadati</taxon>
        <taxon>Campylobacterota</taxon>
        <taxon>Epsilonproteobacteria</taxon>
        <taxon>Campylobacterales</taxon>
        <taxon>Campylobacteraceae</taxon>
        <taxon>Campylobacter</taxon>
    </lineage>
</organism>
<dbReference type="RefSeq" id="WP_139426599.1">
    <property type="nucleotide sequence ID" value="NZ_CBCSFY010000009.1"/>
</dbReference>
<sequence>MASSEDFKDFVLEQLRFCESKIVFSARKMFGEYCIYADNKPIFLLCDDVLYVKQFSFLNELLKDNDLGIPYPKAKQWYILDIEDIEILKKVIEKFASKM</sequence>
<dbReference type="OrthoDB" id="8687154at2"/>
<dbReference type="Gene3D" id="3.30.1460.30">
    <property type="entry name" value="YgaC/TfoX-N like chaperone"/>
    <property type="match status" value="1"/>
</dbReference>
<accession>A0A7L5I3D2</accession>
<proteinExistence type="predicted"/>
<reference evidence="1 2" key="1">
    <citation type="submission" date="2020-05" db="EMBL/GenBank/DDBJ databases">
        <title>Complete genome sequencing of Campylobacter and Arcobacter type strains.</title>
        <authorList>
            <person name="Miller W.G."/>
            <person name="Yee E."/>
        </authorList>
    </citation>
    <scope>NUCLEOTIDE SEQUENCE [LARGE SCALE GENOMIC DNA]</scope>
    <source>
        <strain evidence="1 2">CCUG 73571</strain>
    </source>
</reference>
<name>A0A7L5I3D2_9BACT</name>
<dbReference type="AlphaFoldDB" id="A0A7L5I3D2"/>
<evidence type="ECO:0000313" key="1">
    <source>
        <dbReference type="EMBL" id="QKF79110.1"/>
    </source>
</evidence>
<protein>
    <submittedName>
        <fullName evidence="1">TfoX domain-containing protein</fullName>
    </submittedName>
</protein>
<keyword evidence="2" id="KW-1185">Reference proteome</keyword>
<dbReference type="EMBL" id="CP053825">
    <property type="protein sequence ID" value="QKF79110.1"/>
    <property type="molecule type" value="Genomic_DNA"/>
</dbReference>
<gene>
    <name evidence="1" type="ORF">CARM_0153</name>
</gene>
<dbReference type="KEGG" id="carm:CARM_0153"/>